<dbReference type="Proteomes" id="UP000605992">
    <property type="component" value="Unassembled WGS sequence"/>
</dbReference>
<dbReference type="AlphaFoldDB" id="A0A8J3VA28"/>
<dbReference type="SMART" id="SM00382">
    <property type="entry name" value="AAA"/>
    <property type="match status" value="1"/>
</dbReference>
<gene>
    <name evidence="11" type="ORF">Pth03_61550</name>
</gene>
<dbReference type="FunFam" id="3.40.50.300:FF:000134">
    <property type="entry name" value="Iron-enterobactin ABC transporter ATP-binding protein"/>
    <property type="match status" value="1"/>
</dbReference>
<dbReference type="InterPro" id="IPR027417">
    <property type="entry name" value="P-loop_NTPase"/>
</dbReference>
<evidence type="ECO:0000256" key="7">
    <source>
        <dbReference type="ARBA" id="ARBA00023004"/>
    </source>
</evidence>
<dbReference type="InterPro" id="IPR017871">
    <property type="entry name" value="ABC_transporter-like_CS"/>
</dbReference>
<dbReference type="RefSeq" id="WP_203947876.1">
    <property type="nucleotide sequence ID" value="NZ_BOOR01000055.1"/>
</dbReference>
<evidence type="ECO:0000256" key="2">
    <source>
        <dbReference type="ARBA" id="ARBA00022448"/>
    </source>
</evidence>
<organism evidence="11 12">
    <name type="scientific">Planotetraspora thailandica</name>
    <dbReference type="NCBI Taxonomy" id="487172"/>
    <lineage>
        <taxon>Bacteria</taxon>
        <taxon>Bacillati</taxon>
        <taxon>Actinomycetota</taxon>
        <taxon>Actinomycetes</taxon>
        <taxon>Streptosporangiales</taxon>
        <taxon>Streptosporangiaceae</taxon>
        <taxon>Planotetraspora</taxon>
    </lineage>
</organism>
<sequence length="280" mass="29212">MPDHHGAHGLGARGLSTGYGSAVVLGDVTLDVPEGRITALIGANGCGKSTLLRTLGRALDPLGGTVLLDGEDIATRPRRAVARLLALLPQSPLAPEGLTVRELCGFGRHPHRGMFSRDTADDQAAVAHALTAAGLDDLADVPLHRLSGGQRQRAWIAMALAQETPIMLLDEPTTYLDIAHQLDVLNLLAELNQTQGRTVVMVLHDLNQAAQYAHHLIAVAGGRVHATGSPDELLTPELIRAVFGVEAVVVPHPVTGTPLCLPIATGRAAEEGADPAEVGG</sequence>
<reference evidence="11" key="1">
    <citation type="submission" date="2021-01" db="EMBL/GenBank/DDBJ databases">
        <title>Whole genome shotgun sequence of Planotetraspora thailandica NBRC 104271.</title>
        <authorList>
            <person name="Komaki H."/>
            <person name="Tamura T."/>
        </authorList>
    </citation>
    <scope>NUCLEOTIDE SEQUENCE</scope>
    <source>
        <strain evidence="11">NBRC 104271</strain>
    </source>
</reference>
<proteinExistence type="predicted"/>
<dbReference type="GO" id="GO:0016887">
    <property type="term" value="F:ATP hydrolysis activity"/>
    <property type="evidence" value="ECO:0007669"/>
    <property type="project" value="InterPro"/>
</dbReference>
<dbReference type="PROSITE" id="PS50893">
    <property type="entry name" value="ABC_TRANSPORTER_2"/>
    <property type="match status" value="1"/>
</dbReference>
<dbReference type="CDD" id="cd03214">
    <property type="entry name" value="ABC_Iron-Siderophores_B12_Hemin"/>
    <property type="match status" value="1"/>
</dbReference>
<dbReference type="SUPFAM" id="SSF52540">
    <property type="entry name" value="P-loop containing nucleoside triphosphate hydrolases"/>
    <property type="match status" value="1"/>
</dbReference>
<dbReference type="InterPro" id="IPR051535">
    <property type="entry name" value="Siderophore_ABC-ATPase"/>
</dbReference>
<keyword evidence="3" id="KW-1003">Cell membrane</keyword>
<feature type="domain" description="ABC transporter" evidence="10">
    <location>
        <begin position="10"/>
        <end position="246"/>
    </location>
</feature>
<keyword evidence="9" id="KW-0472">Membrane</keyword>
<dbReference type="PANTHER" id="PTHR42771">
    <property type="entry name" value="IRON(3+)-HYDROXAMATE IMPORT ATP-BINDING PROTEIN FHUC"/>
    <property type="match status" value="1"/>
</dbReference>
<evidence type="ECO:0000256" key="8">
    <source>
        <dbReference type="ARBA" id="ARBA00023065"/>
    </source>
</evidence>
<accession>A0A8J3VA28</accession>
<keyword evidence="5" id="KW-0547">Nucleotide-binding</keyword>
<dbReference type="PANTHER" id="PTHR42771:SF2">
    <property type="entry name" value="IRON(3+)-HYDROXAMATE IMPORT ATP-BINDING PROTEIN FHUC"/>
    <property type="match status" value="1"/>
</dbReference>
<dbReference type="InterPro" id="IPR003439">
    <property type="entry name" value="ABC_transporter-like_ATP-bd"/>
</dbReference>
<protein>
    <submittedName>
        <fullName evidence="11">Iron-dicitrate ABC transporter ATP-binding protein</fullName>
    </submittedName>
</protein>
<dbReference type="Pfam" id="PF00005">
    <property type="entry name" value="ABC_tran"/>
    <property type="match status" value="1"/>
</dbReference>
<dbReference type="EMBL" id="BOOR01000055">
    <property type="protein sequence ID" value="GII57766.1"/>
    <property type="molecule type" value="Genomic_DNA"/>
</dbReference>
<evidence type="ECO:0000313" key="11">
    <source>
        <dbReference type="EMBL" id="GII57766.1"/>
    </source>
</evidence>
<keyword evidence="4" id="KW-0410">Iron transport</keyword>
<dbReference type="InterPro" id="IPR003593">
    <property type="entry name" value="AAA+_ATPase"/>
</dbReference>
<evidence type="ECO:0000256" key="9">
    <source>
        <dbReference type="ARBA" id="ARBA00023136"/>
    </source>
</evidence>
<keyword evidence="6 11" id="KW-0067">ATP-binding</keyword>
<evidence type="ECO:0000313" key="12">
    <source>
        <dbReference type="Proteomes" id="UP000605992"/>
    </source>
</evidence>
<evidence type="ECO:0000256" key="1">
    <source>
        <dbReference type="ARBA" id="ARBA00004202"/>
    </source>
</evidence>
<dbReference type="PROSITE" id="PS00211">
    <property type="entry name" value="ABC_TRANSPORTER_1"/>
    <property type="match status" value="1"/>
</dbReference>
<dbReference type="GO" id="GO:0006826">
    <property type="term" value="P:iron ion transport"/>
    <property type="evidence" value="ECO:0007669"/>
    <property type="project" value="UniProtKB-KW"/>
</dbReference>
<dbReference type="GO" id="GO:0005524">
    <property type="term" value="F:ATP binding"/>
    <property type="evidence" value="ECO:0007669"/>
    <property type="project" value="UniProtKB-KW"/>
</dbReference>
<evidence type="ECO:0000256" key="3">
    <source>
        <dbReference type="ARBA" id="ARBA00022475"/>
    </source>
</evidence>
<keyword evidence="8" id="KW-0406">Ion transport</keyword>
<evidence type="ECO:0000256" key="6">
    <source>
        <dbReference type="ARBA" id="ARBA00022840"/>
    </source>
</evidence>
<evidence type="ECO:0000256" key="5">
    <source>
        <dbReference type="ARBA" id="ARBA00022741"/>
    </source>
</evidence>
<keyword evidence="12" id="KW-1185">Reference proteome</keyword>
<evidence type="ECO:0000259" key="10">
    <source>
        <dbReference type="PROSITE" id="PS50893"/>
    </source>
</evidence>
<name>A0A8J3VA28_9ACTN</name>
<comment type="subcellular location">
    <subcellularLocation>
        <location evidence="1">Cell membrane</location>
        <topology evidence="1">Peripheral membrane protein</topology>
    </subcellularLocation>
</comment>
<dbReference type="GO" id="GO:0005886">
    <property type="term" value="C:plasma membrane"/>
    <property type="evidence" value="ECO:0007669"/>
    <property type="project" value="UniProtKB-SubCell"/>
</dbReference>
<evidence type="ECO:0000256" key="4">
    <source>
        <dbReference type="ARBA" id="ARBA00022496"/>
    </source>
</evidence>
<dbReference type="Gene3D" id="3.40.50.300">
    <property type="entry name" value="P-loop containing nucleotide triphosphate hydrolases"/>
    <property type="match status" value="1"/>
</dbReference>
<comment type="caution">
    <text evidence="11">The sequence shown here is derived from an EMBL/GenBank/DDBJ whole genome shotgun (WGS) entry which is preliminary data.</text>
</comment>
<keyword evidence="7" id="KW-0408">Iron</keyword>
<keyword evidence="2" id="KW-0813">Transport</keyword>